<evidence type="ECO:0000256" key="1">
    <source>
        <dbReference type="ARBA" id="ARBA00006586"/>
    </source>
</evidence>
<dbReference type="InterPro" id="IPR043147">
    <property type="entry name" value="Penicillin_amidase_A-knob"/>
</dbReference>
<dbReference type="Proteomes" id="UP000441754">
    <property type="component" value="Unassembled WGS sequence"/>
</dbReference>
<evidence type="ECO:0000256" key="4">
    <source>
        <dbReference type="PIRSR" id="PIRSR001227-1"/>
    </source>
</evidence>
<evidence type="ECO:0000256" key="3">
    <source>
        <dbReference type="ARBA" id="ARBA00023145"/>
    </source>
</evidence>
<keyword evidence="2" id="KW-0378">Hydrolase</keyword>
<name>A0A7K0ETW3_9BACT</name>
<comment type="cofactor">
    <cofactor evidence="5">
        <name>Ca(2+)</name>
        <dbReference type="ChEBI" id="CHEBI:29108"/>
    </cofactor>
    <text evidence="5">Binds 1 Ca(2+) ion per dimer.</text>
</comment>
<sequence>MRLTALLSSFWLLFSSPFACTQSAEKLKLPGLKQPVEILRDRWGVAHIYARNEHDLFFAQGYNAASDRLFQLEMWRRQATGTLAELLGPKEIRRDQGARLFRFRGNLEQELKHYHPHGPQIVNAFVAGINAYIRQINQTPEKLPVEFQLLKTQPGFWTPEVVISRHQGLLENVRSELDYGRLVHLLGPEKVRELSWFQPVAKTGEPDLTLHVNGDELFQPILELYEAFRLPVRFTDKDRGQGATEEEASVWFKNQKQYTGSNNWVVSGKRSASGSPMLANDPHRAIGVPSLRYWVDLHAPGWNVVGAGEPALPGVSVGHNEFGAWGLTIFETDTEDLYVYETNPANPNQYRYKGKWEAVRIISDTIAVKDQKPVVVSSKYTRHGPVVFEDAKNRKLYAVRAAWLETGGAPYLASLRMNQAKNWTEFRQACSYNRIPGENMVWAGRPSAGQKGTIGWQAAGISPIRPSGSGRGWTGLVPVPGDGRFEWGGFLPINQLPSKVDPPEGFITTANNNLIPKNYPNRNAVGWEWSSPTRANRIAEVLKSRPRQSLADFRTLQADYLSMTARRLVPLLNELRADNEPVEWARQQLLDWDFKLEPGSITAAIYVAWETRLWSEVYERAVPENAWRYLPSIPTERVIEWLQPASPGPLKNIDRTDLLLSCLENAMADLTERLGFDRTHWWYGQTGNKHVYLTHPLSNLLSPQQASEYAIGPVPRGGYGETVNSTGNLLNQENGASFRILVDTKDWDKTLGINNPGQSGDPASPHYRDLFPLWEKNDYFPVYFSKEKVKTVTEKRTVLEP</sequence>
<comment type="similarity">
    <text evidence="1">Belongs to the peptidase S45 family.</text>
</comment>
<organism evidence="7 8">
    <name type="scientific">Larkinella terrae</name>
    <dbReference type="NCBI Taxonomy" id="2025311"/>
    <lineage>
        <taxon>Bacteria</taxon>
        <taxon>Pseudomonadati</taxon>
        <taxon>Bacteroidota</taxon>
        <taxon>Cytophagia</taxon>
        <taxon>Cytophagales</taxon>
        <taxon>Spirosomataceae</taxon>
        <taxon>Larkinella</taxon>
    </lineage>
</organism>
<evidence type="ECO:0000313" key="8">
    <source>
        <dbReference type="Proteomes" id="UP000441754"/>
    </source>
</evidence>
<evidence type="ECO:0000313" key="7">
    <source>
        <dbReference type="EMBL" id="MRS65247.1"/>
    </source>
</evidence>
<evidence type="ECO:0000256" key="6">
    <source>
        <dbReference type="SAM" id="SignalP"/>
    </source>
</evidence>
<feature type="active site" description="Nucleophile" evidence="4">
    <location>
        <position position="261"/>
    </location>
</feature>
<feature type="binding site" evidence="5">
    <location>
        <position position="333"/>
    </location>
    <ligand>
        <name>Ca(2+)</name>
        <dbReference type="ChEBI" id="CHEBI:29108"/>
    </ligand>
</feature>
<dbReference type="EMBL" id="WJXZ01000014">
    <property type="protein sequence ID" value="MRS65247.1"/>
    <property type="molecule type" value="Genomic_DNA"/>
</dbReference>
<dbReference type="Gene3D" id="1.10.1400.10">
    <property type="match status" value="1"/>
</dbReference>
<dbReference type="SUPFAM" id="SSF56235">
    <property type="entry name" value="N-terminal nucleophile aminohydrolases (Ntn hydrolases)"/>
    <property type="match status" value="1"/>
</dbReference>
<dbReference type="PANTHER" id="PTHR34218:SF4">
    <property type="entry name" value="ACYL-HOMOSERINE LACTONE ACYLASE QUIP"/>
    <property type="match status" value="1"/>
</dbReference>
<keyword evidence="3" id="KW-0865">Zymogen</keyword>
<dbReference type="InterPro" id="IPR023343">
    <property type="entry name" value="Penicillin_amidase_dom1"/>
</dbReference>
<dbReference type="InterPro" id="IPR029055">
    <property type="entry name" value="Ntn_hydrolases_N"/>
</dbReference>
<proteinExistence type="inferred from homology"/>
<dbReference type="Gene3D" id="3.60.20.10">
    <property type="entry name" value="Glutamine Phosphoribosylpyrophosphate, subunit 1, domain 1"/>
    <property type="match status" value="1"/>
</dbReference>
<dbReference type="RefSeq" id="WP_154178523.1">
    <property type="nucleotide sequence ID" value="NZ_WJXZ01000014.1"/>
</dbReference>
<gene>
    <name evidence="7" type="ORF">GJJ30_28375</name>
</gene>
<dbReference type="InterPro" id="IPR014395">
    <property type="entry name" value="Pen/GL7ACA/AHL_acylase"/>
</dbReference>
<dbReference type="Gene3D" id="2.30.120.10">
    <property type="match status" value="1"/>
</dbReference>
<keyword evidence="5" id="KW-0106">Calcium</keyword>
<dbReference type="GO" id="GO:0046872">
    <property type="term" value="F:metal ion binding"/>
    <property type="evidence" value="ECO:0007669"/>
    <property type="project" value="UniProtKB-KW"/>
</dbReference>
<dbReference type="AlphaFoldDB" id="A0A7K0ETW3"/>
<reference evidence="7 8" key="1">
    <citation type="journal article" date="2018" name="Antonie Van Leeuwenhoek">
        <title>Larkinella terrae sp. nov., isolated from soil on Jeju Island, South Korea.</title>
        <authorList>
            <person name="Ten L.N."/>
            <person name="Jeon J."/>
            <person name="Park S.J."/>
            <person name="Park S."/>
            <person name="Lee S.Y."/>
            <person name="Kim M.K."/>
            <person name="Jung H.Y."/>
        </authorList>
    </citation>
    <scope>NUCLEOTIDE SEQUENCE [LARGE SCALE GENOMIC DNA]</scope>
    <source>
        <strain evidence="7 8">KCTC 52001</strain>
    </source>
</reference>
<accession>A0A7K0ETW3</accession>
<feature type="chain" id="PRO_5029866244" evidence="6">
    <location>
        <begin position="20"/>
        <end position="801"/>
    </location>
</feature>
<dbReference type="Pfam" id="PF01804">
    <property type="entry name" value="Penicil_amidase"/>
    <property type="match status" value="1"/>
</dbReference>
<dbReference type="PANTHER" id="PTHR34218">
    <property type="entry name" value="PEPTIDASE S45 PENICILLIN AMIDASE"/>
    <property type="match status" value="1"/>
</dbReference>
<feature type="binding site" evidence="5">
    <location>
        <position position="336"/>
    </location>
    <ligand>
        <name>Ca(2+)</name>
        <dbReference type="ChEBI" id="CHEBI:29108"/>
    </ligand>
</feature>
<feature type="signal peptide" evidence="6">
    <location>
        <begin position="1"/>
        <end position="19"/>
    </location>
</feature>
<keyword evidence="5" id="KW-0479">Metal-binding</keyword>
<protein>
    <submittedName>
        <fullName evidence="7">Penicillin acylase family protein</fullName>
    </submittedName>
</protein>
<dbReference type="PIRSF" id="PIRSF001227">
    <property type="entry name" value="Pen_acylase"/>
    <property type="match status" value="1"/>
</dbReference>
<evidence type="ECO:0000256" key="2">
    <source>
        <dbReference type="ARBA" id="ARBA00022801"/>
    </source>
</evidence>
<evidence type="ECO:0000256" key="5">
    <source>
        <dbReference type="PIRSR" id="PIRSR001227-2"/>
    </source>
</evidence>
<dbReference type="CDD" id="cd03747">
    <property type="entry name" value="Ntn_PGA_like"/>
    <property type="match status" value="1"/>
</dbReference>
<dbReference type="Gene3D" id="1.10.439.10">
    <property type="entry name" value="Penicillin Amidohydrolase, domain 1"/>
    <property type="match status" value="1"/>
</dbReference>
<dbReference type="GO" id="GO:0016811">
    <property type="term" value="F:hydrolase activity, acting on carbon-nitrogen (but not peptide) bonds, in linear amides"/>
    <property type="evidence" value="ECO:0007669"/>
    <property type="project" value="InterPro"/>
</dbReference>
<dbReference type="InterPro" id="IPR043146">
    <property type="entry name" value="Penicillin_amidase_N_B-knob"/>
</dbReference>
<feature type="binding site" evidence="5">
    <location>
        <position position="176"/>
    </location>
    <ligand>
        <name>Ca(2+)</name>
        <dbReference type="ChEBI" id="CHEBI:29108"/>
    </ligand>
</feature>
<dbReference type="OrthoDB" id="9759796at2"/>
<comment type="caution">
    <text evidence="7">The sequence shown here is derived from an EMBL/GenBank/DDBJ whole genome shotgun (WGS) entry which is preliminary data.</text>
</comment>
<dbReference type="InterPro" id="IPR002692">
    <property type="entry name" value="S45"/>
</dbReference>
<keyword evidence="8" id="KW-1185">Reference proteome</keyword>
<keyword evidence="6" id="KW-0732">Signal</keyword>
<dbReference type="GO" id="GO:0017000">
    <property type="term" value="P:antibiotic biosynthetic process"/>
    <property type="evidence" value="ECO:0007669"/>
    <property type="project" value="InterPro"/>
</dbReference>